<protein>
    <submittedName>
        <fullName evidence="2">Uncharacterized protein</fullName>
    </submittedName>
</protein>
<evidence type="ECO:0000313" key="2">
    <source>
        <dbReference type="EMBL" id="SMP51312.1"/>
    </source>
</evidence>
<name>A0ABY1PXX1_9BACT</name>
<sequence length="60" mass="6971">MRAISNEVPPNRKQRGTADINFGNVYDSNKTRQQVRRVRYLFYPVSTWLRPGVLYLVDGG</sequence>
<feature type="region of interest" description="Disordered" evidence="1">
    <location>
        <begin position="1"/>
        <end position="23"/>
    </location>
</feature>
<keyword evidence="3" id="KW-1185">Reference proteome</keyword>
<reference evidence="2 3" key="1">
    <citation type="submission" date="2017-05" db="EMBL/GenBank/DDBJ databases">
        <authorList>
            <person name="Varghese N."/>
            <person name="Submissions S."/>
        </authorList>
    </citation>
    <scope>NUCLEOTIDE SEQUENCE [LARGE SCALE GENOMIC DNA]</scope>
    <source>
        <strain evidence="2 3">DSM 25457</strain>
    </source>
</reference>
<evidence type="ECO:0000313" key="3">
    <source>
        <dbReference type="Proteomes" id="UP001158067"/>
    </source>
</evidence>
<dbReference type="EMBL" id="FXUG01000003">
    <property type="protein sequence ID" value="SMP51312.1"/>
    <property type="molecule type" value="Genomic_DNA"/>
</dbReference>
<evidence type="ECO:0000256" key="1">
    <source>
        <dbReference type="SAM" id="MobiDB-lite"/>
    </source>
</evidence>
<gene>
    <name evidence="2" type="ORF">SAMN06265222_103257</name>
</gene>
<comment type="caution">
    <text evidence="2">The sequence shown here is derived from an EMBL/GenBank/DDBJ whole genome shotgun (WGS) entry which is preliminary data.</text>
</comment>
<organism evidence="2 3">
    <name type="scientific">Neorhodopirellula lusitana</name>
    <dbReference type="NCBI Taxonomy" id="445327"/>
    <lineage>
        <taxon>Bacteria</taxon>
        <taxon>Pseudomonadati</taxon>
        <taxon>Planctomycetota</taxon>
        <taxon>Planctomycetia</taxon>
        <taxon>Pirellulales</taxon>
        <taxon>Pirellulaceae</taxon>
        <taxon>Neorhodopirellula</taxon>
    </lineage>
</organism>
<dbReference type="Proteomes" id="UP001158067">
    <property type="component" value="Unassembled WGS sequence"/>
</dbReference>
<proteinExistence type="predicted"/>
<accession>A0ABY1PXX1</accession>